<evidence type="ECO:0000259" key="2">
    <source>
        <dbReference type="Pfam" id="PF12898"/>
    </source>
</evidence>
<protein>
    <recommendedName>
        <fullName evidence="2">Stc1 domain-containing protein</fullName>
    </recommendedName>
</protein>
<feature type="region of interest" description="Disordered" evidence="1">
    <location>
        <begin position="141"/>
        <end position="180"/>
    </location>
</feature>
<evidence type="ECO:0000256" key="1">
    <source>
        <dbReference type="SAM" id="MobiDB-lite"/>
    </source>
</evidence>
<name>A0A9W9EXH8_9EURO</name>
<evidence type="ECO:0000313" key="4">
    <source>
        <dbReference type="Proteomes" id="UP001149074"/>
    </source>
</evidence>
<feature type="compositionally biased region" description="Basic and acidic residues" evidence="1">
    <location>
        <begin position="141"/>
        <end position="173"/>
    </location>
</feature>
<dbReference type="Proteomes" id="UP001149074">
    <property type="component" value="Unassembled WGS sequence"/>
</dbReference>
<reference evidence="3" key="1">
    <citation type="submission" date="2022-11" db="EMBL/GenBank/DDBJ databases">
        <authorList>
            <person name="Petersen C."/>
        </authorList>
    </citation>
    <scope>NUCLEOTIDE SEQUENCE</scope>
    <source>
        <strain evidence="3">IBT 30761</strain>
    </source>
</reference>
<dbReference type="GeneID" id="81359937"/>
<dbReference type="Pfam" id="PF12898">
    <property type="entry name" value="Stc1"/>
    <property type="match status" value="1"/>
</dbReference>
<sequence length="347" mass="40034">MPPLEPVRPADGGSFYLAKRGIETIQIPEWITCSQCGTRRTVAWYSKNALARLRRRIYRDGQHILDYPDTIRCTECIDNRLQYERKCKICGETKALDEFARAQRRYPEPTCASCQEWMLTDNHAYNARDRERTVRRWEANRLEQERLPRGQHSHESVKDHAPRQPRQQSDHYDPTSVSSTTSRATSLYDFVDVAASGRSFSMAELTERDNASYIRDEELLYSNRSIPGMDEQDYILNDTDDFLLDDDSDEEPKSSQAFIRKGWLRIPPTRTRALAQEPPSPSPQTRAQSETGLLLEMGTQSEMSTETETNPQSGAGPRPEHIVEHWVRVDPQRESVIDTQSTNEKHD</sequence>
<feature type="compositionally biased region" description="Polar residues" evidence="1">
    <location>
        <begin position="337"/>
        <end position="347"/>
    </location>
</feature>
<evidence type="ECO:0000313" key="3">
    <source>
        <dbReference type="EMBL" id="KAJ5089782.1"/>
    </source>
</evidence>
<dbReference type="RefSeq" id="XP_056471764.1">
    <property type="nucleotide sequence ID" value="XM_056620958.1"/>
</dbReference>
<dbReference type="OrthoDB" id="3514033at2759"/>
<dbReference type="AlphaFoldDB" id="A0A9W9EXH8"/>
<feature type="domain" description="Stc1" evidence="2">
    <location>
        <begin position="33"/>
        <end position="116"/>
    </location>
</feature>
<feature type="compositionally biased region" description="Basic and acidic residues" evidence="1">
    <location>
        <begin position="318"/>
        <end position="336"/>
    </location>
</feature>
<reference evidence="3" key="2">
    <citation type="journal article" date="2023" name="IMA Fungus">
        <title>Comparative genomic study of the Penicillium genus elucidates a diverse pangenome and 15 lateral gene transfer events.</title>
        <authorList>
            <person name="Petersen C."/>
            <person name="Sorensen T."/>
            <person name="Nielsen M.R."/>
            <person name="Sondergaard T.E."/>
            <person name="Sorensen J.L."/>
            <person name="Fitzpatrick D.A."/>
            <person name="Frisvad J.C."/>
            <person name="Nielsen K.L."/>
        </authorList>
    </citation>
    <scope>NUCLEOTIDE SEQUENCE</scope>
    <source>
        <strain evidence="3">IBT 30761</strain>
    </source>
</reference>
<dbReference type="InterPro" id="IPR024630">
    <property type="entry name" value="Stc1"/>
</dbReference>
<feature type="region of interest" description="Disordered" evidence="1">
    <location>
        <begin position="271"/>
        <end position="347"/>
    </location>
</feature>
<feature type="compositionally biased region" description="Polar residues" evidence="1">
    <location>
        <begin position="298"/>
        <end position="313"/>
    </location>
</feature>
<dbReference type="EMBL" id="JAPQKI010000009">
    <property type="protein sequence ID" value="KAJ5089782.1"/>
    <property type="molecule type" value="Genomic_DNA"/>
</dbReference>
<comment type="caution">
    <text evidence="3">The sequence shown here is derived from an EMBL/GenBank/DDBJ whole genome shotgun (WGS) entry which is preliminary data.</text>
</comment>
<accession>A0A9W9EXH8</accession>
<organism evidence="3 4">
    <name type="scientific">Penicillium argentinense</name>
    <dbReference type="NCBI Taxonomy" id="1131581"/>
    <lineage>
        <taxon>Eukaryota</taxon>
        <taxon>Fungi</taxon>
        <taxon>Dikarya</taxon>
        <taxon>Ascomycota</taxon>
        <taxon>Pezizomycotina</taxon>
        <taxon>Eurotiomycetes</taxon>
        <taxon>Eurotiomycetidae</taxon>
        <taxon>Eurotiales</taxon>
        <taxon>Aspergillaceae</taxon>
        <taxon>Penicillium</taxon>
    </lineage>
</organism>
<keyword evidence="4" id="KW-1185">Reference proteome</keyword>
<proteinExistence type="predicted"/>
<gene>
    <name evidence="3" type="ORF">N7532_008466</name>
</gene>